<reference evidence="1 2" key="1">
    <citation type="submission" date="2016-06" db="EMBL/GenBank/DDBJ databases">
        <authorList>
            <person name="Kjaerup R.B."/>
            <person name="Dalgaard T.S."/>
            <person name="Juul-Madsen H.R."/>
        </authorList>
    </citation>
    <scope>NUCLEOTIDE SEQUENCE [LARGE SCALE GENOMIC DNA]</scope>
    <source>
        <strain evidence="1 2">DSM 16361</strain>
    </source>
</reference>
<organism evidence="1 2">
    <name type="scientific">Thiomonas delicata</name>
    <name type="common">Thiomonas cuprina</name>
    <dbReference type="NCBI Taxonomy" id="364030"/>
    <lineage>
        <taxon>Bacteria</taxon>
        <taxon>Pseudomonadati</taxon>
        <taxon>Pseudomonadota</taxon>
        <taxon>Betaproteobacteria</taxon>
        <taxon>Burkholderiales</taxon>
        <taxon>Thiomonas</taxon>
    </lineage>
</organism>
<sequence length="87" mass="9506">MKLSGVLMADKIGSLDFIFQREEPDGSPKYVIVEVKADNQIEDAVVQCARRSILTSAIAGCRLKIDQGVRPTLPVFWASAPTQKACL</sequence>
<dbReference type="RefSeq" id="WP_186436544.1">
    <property type="nucleotide sequence ID" value="NZ_LT592170.1"/>
</dbReference>
<keyword evidence="2" id="KW-1185">Reference proteome</keyword>
<proteinExistence type="predicted"/>
<protein>
    <submittedName>
        <fullName evidence="1">Uncharacterized protein</fullName>
    </submittedName>
</protein>
<name>A0A238D155_THIDL</name>
<dbReference type="EMBL" id="FLMQ01000045">
    <property type="protein sequence ID" value="SBP86998.1"/>
    <property type="molecule type" value="Genomic_DNA"/>
</dbReference>
<evidence type="ECO:0000313" key="2">
    <source>
        <dbReference type="Proteomes" id="UP000214566"/>
    </source>
</evidence>
<dbReference type="Proteomes" id="UP000214566">
    <property type="component" value="Unassembled WGS sequence"/>
</dbReference>
<gene>
    <name evidence="1" type="ORF">THIARS_50246</name>
</gene>
<evidence type="ECO:0000313" key="1">
    <source>
        <dbReference type="EMBL" id="SBP86998.1"/>
    </source>
</evidence>
<dbReference type="AlphaFoldDB" id="A0A238D155"/>
<accession>A0A238D155</accession>